<dbReference type="Pfam" id="PF13517">
    <property type="entry name" value="FG-GAP_3"/>
    <property type="match status" value="1"/>
</dbReference>
<keyword evidence="7" id="KW-1185">Reference proteome</keyword>
<comment type="caution">
    <text evidence="6">The sequence shown here is derived from an EMBL/GenBank/DDBJ whole genome shotgun (WGS) entry which is preliminary data.</text>
</comment>
<dbReference type="InterPro" id="IPR013517">
    <property type="entry name" value="FG-GAP"/>
</dbReference>
<dbReference type="Proteomes" id="UP001165652">
    <property type="component" value="Unassembled WGS sequence"/>
</dbReference>
<proteinExistence type="predicted"/>
<dbReference type="InterPro" id="IPR028994">
    <property type="entry name" value="Integrin_alpha_N"/>
</dbReference>
<evidence type="ECO:0000313" key="6">
    <source>
        <dbReference type="EMBL" id="MDC7784345.1"/>
    </source>
</evidence>
<dbReference type="InterPro" id="IPR013858">
    <property type="entry name" value="Peptidase_M10B_C"/>
</dbReference>
<dbReference type="InterPro" id="IPR006026">
    <property type="entry name" value="Peptidase_Metallo"/>
</dbReference>
<dbReference type="RefSeq" id="WP_272775189.1">
    <property type="nucleotide sequence ID" value="NZ_JAQQLI010000001.1"/>
</dbReference>
<evidence type="ECO:0000256" key="2">
    <source>
        <dbReference type="ARBA" id="ARBA00022525"/>
    </source>
</evidence>
<feature type="domain" description="Peptidase metallopeptidase" evidence="5">
    <location>
        <begin position="144"/>
        <end position="319"/>
    </location>
</feature>
<dbReference type="SUPFAM" id="SSF89260">
    <property type="entry name" value="Collagen-binding domain"/>
    <property type="match status" value="1"/>
</dbReference>
<dbReference type="InterPro" id="IPR011049">
    <property type="entry name" value="Serralysin-like_metalloprot_C"/>
</dbReference>
<name>A0ABT5J3X9_RHOTP</name>
<dbReference type="PANTHER" id="PTHR46580:SF2">
    <property type="entry name" value="MAM DOMAIN-CONTAINING PROTEIN"/>
    <property type="match status" value="1"/>
</dbReference>
<dbReference type="Gene3D" id="2.150.10.10">
    <property type="entry name" value="Serralysin-like metalloprotease, C-terminal"/>
    <property type="match status" value="1"/>
</dbReference>
<dbReference type="CDD" id="cd04277">
    <property type="entry name" value="ZnMc_serralysin_like"/>
    <property type="match status" value="1"/>
</dbReference>
<organism evidence="6 7">
    <name type="scientific">Rhodoplanes tepidamans</name>
    <name type="common">Rhodoplanes cryptolactis</name>
    <dbReference type="NCBI Taxonomy" id="200616"/>
    <lineage>
        <taxon>Bacteria</taxon>
        <taxon>Pseudomonadati</taxon>
        <taxon>Pseudomonadota</taxon>
        <taxon>Alphaproteobacteria</taxon>
        <taxon>Hyphomicrobiales</taxon>
        <taxon>Nitrobacteraceae</taxon>
        <taxon>Rhodoplanes</taxon>
    </lineage>
</organism>
<dbReference type="PANTHER" id="PTHR46580">
    <property type="entry name" value="SENSOR KINASE-RELATED"/>
    <property type="match status" value="1"/>
</dbReference>
<dbReference type="Pfam" id="PF04151">
    <property type="entry name" value="PPC"/>
    <property type="match status" value="1"/>
</dbReference>
<evidence type="ECO:0000256" key="4">
    <source>
        <dbReference type="ARBA" id="ARBA00022737"/>
    </source>
</evidence>
<dbReference type="InterPro" id="IPR034033">
    <property type="entry name" value="Serralysin-like"/>
</dbReference>
<dbReference type="SUPFAM" id="SSF69318">
    <property type="entry name" value="Integrin alpha N-terminal domain"/>
    <property type="match status" value="1"/>
</dbReference>
<dbReference type="EMBL" id="JAQQLI010000001">
    <property type="protein sequence ID" value="MDC7784345.1"/>
    <property type="molecule type" value="Genomic_DNA"/>
</dbReference>
<gene>
    <name evidence="6" type="ORF">PQJ73_01500</name>
</gene>
<protein>
    <submittedName>
        <fullName evidence="6">M10 family metallopeptidase C-terminal domain-containing protein</fullName>
    </submittedName>
</protein>
<dbReference type="SUPFAM" id="SSF55486">
    <property type="entry name" value="Metalloproteases ('zincins'), catalytic domain"/>
    <property type="match status" value="1"/>
</dbReference>
<dbReference type="SMART" id="SM00235">
    <property type="entry name" value="ZnMc"/>
    <property type="match status" value="1"/>
</dbReference>
<keyword evidence="4" id="KW-0677">Repeat</keyword>
<comment type="subcellular location">
    <subcellularLocation>
        <location evidence="1">Secreted</location>
    </subcellularLocation>
</comment>
<dbReference type="Gene3D" id="3.40.390.10">
    <property type="entry name" value="Collagenase (Catalytic Domain)"/>
    <property type="match status" value="1"/>
</dbReference>
<sequence>MPDIIETTDASAGTTTAYSLQIGQIAQGRLSAAGDHDWYRVTLTAGQIYTVALVGTGTSGVTDPYLQIYGTNGSTVVASDDDSLPNINSVVTFTASTSGTYYIDAGAYNNSGAGQYGVSITTGTRAIVDVPMGAGIIDAYGGSSEYAWSATPGTGATVTVGFRVTDDGLEPNFSQFSAQQRTALEAVLQLYRDVCGLNLVNSGQTDNATILLSNYNYNDNSGGYAQYPGSTAASSQAGNIHINIAGGNSTTSVPVGSYSFFTLMHEFGHAVGLTHPGLYNAAPGVSITYAANAEFTQDTHQYTVMSYFDESYTTGSYGSYPDGLMLYDIYALQQIYGANMSTRTGATVYGFNSTAGGIYDFTSNTSPALCIWDAGGIDTLDLSGYASTQSISLVAGTFCSVGGLTGNLSIAYGCTIENAVGGSGNDTITGNSANNILRGGGGTDTIDGGAGWDKAMFTGTIGTASISRNTTTNTWTITSGGQTATLTNVEVAQFSNGTRALRERPAADFNADNRSDILWRNTSSGSIGYWQMSGGSPQLVGLSTVASSWTISGSGDFNADGGSEILWRNSNGLVGYWNVAGSQPQFVGLSTVGNDWSIAGTGDFDVDGRTDVLWRNSNGGTGYWTLSGSQPQLVGLASVGNEWDVSGIGDFNADGRSDILWRNDNGQVGYWNVSSANPTFVGLASVGNDWEIAGTGDFNADGRTDVLWQNDSGWVGYWSMATGQVQFNGLAGVGNDWSIAGTGDYNTDGRTDVLWRNAGGGVSYWNLAAGQPQLVNLATVDSSWQIQPT</sequence>
<keyword evidence="2" id="KW-0964">Secreted</keyword>
<evidence type="ECO:0000259" key="5">
    <source>
        <dbReference type="SMART" id="SM00235"/>
    </source>
</evidence>
<dbReference type="InterPro" id="IPR007280">
    <property type="entry name" value="Peptidase_C_arc/bac"/>
</dbReference>
<evidence type="ECO:0000256" key="3">
    <source>
        <dbReference type="ARBA" id="ARBA00022729"/>
    </source>
</evidence>
<reference evidence="6" key="2">
    <citation type="submission" date="2023-02" db="EMBL/GenBank/DDBJ databases">
        <authorList>
            <person name="Rayyan A."/>
            <person name="Meyer T."/>
            <person name="Kyndt J.A."/>
        </authorList>
    </citation>
    <scope>NUCLEOTIDE SEQUENCE</scope>
    <source>
        <strain evidence="6">DSM 9987</strain>
    </source>
</reference>
<reference evidence="6" key="1">
    <citation type="journal article" date="2023" name="Microbiol Resour">
        <title>Genome Sequences of Rhodoplanes serenus and Two Thermotolerant Strains, Rhodoplanes tepidamans and 'Rhodoplanes cryptolactis,' Further Refine the Genus.</title>
        <authorList>
            <person name="Rayyan A.A."/>
            <person name="Kyndt J.A."/>
        </authorList>
    </citation>
    <scope>NUCLEOTIDE SEQUENCE</scope>
    <source>
        <strain evidence="6">DSM 9987</strain>
    </source>
</reference>
<dbReference type="Gene3D" id="2.60.120.380">
    <property type="match status" value="1"/>
</dbReference>
<evidence type="ECO:0000313" key="7">
    <source>
        <dbReference type="Proteomes" id="UP001165652"/>
    </source>
</evidence>
<dbReference type="SUPFAM" id="SSF51120">
    <property type="entry name" value="beta-Roll"/>
    <property type="match status" value="1"/>
</dbReference>
<evidence type="ECO:0000256" key="1">
    <source>
        <dbReference type="ARBA" id="ARBA00004613"/>
    </source>
</evidence>
<keyword evidence="3" id="KW-0732">Signal</keyword>
<dbReference type="InterPro" id="IPR024079">
    <property type="entry name" value="MetalloPept_cat_dom_sf"/>
</dbReference>
<accession>A0ABT5J3X9</accession>
<dbReference type="Pfam" id="PF08548">
    <property type="entry name" value="Peptidase_M10_C"/>
    <property type="match status" value="1"/>
</dbReference>